<dbReference type="SUPFAM" id="SSF53474">
    <property type="entry name" value="alpha/beta-Hydrolases"/>
    <property type="match status" value="1"/>
</dbReference>
<dbReference type="OrthoDB" id="9801763at2"/>
<dbReference type="GO" id="GO:0016787">
    <property type="term" value="F:hydrolase activity"/>
    <property type="evidence" value="ECO:0007669"/>
    <property type="project" value="UniProtKB-KW"/>
</dbReference>
<proteinExistence type="predicted"/>
<name>A0A411HFM7_9GAMM</name>
<dbReference type="PANTHER" id="PTHR12277">
    <property type="entry name" value="ALPHA/BETA HYDROLASE DOMAIN-CONTAINING PROTEIN"/>
    <property type="match status" value="1"/>
</dbReference>
<keyword evidence="3" id="KW-1185">Reference proteome</keyword>
<dbReference type="PANTHER" id="PTHR12277:SF79">
    <property type="entry name" value="XAA-PRO DIPEPTIDYL-PEPTIDASE-RELATED"/>
    <property type="match status" value="1"/>
</dbReference>
<dbReference type="AlphaFoldDB" id="A0A411HFM7"/>
<organism evidence="2 3">
    <name type="scientific">Pseudolysobacter antarcticus</name>
    <dbReference type="NCBI Taxonomy" id="2511995"/>
    <lineage>
        <taxon>Bacteria</taxon>
        <taxon>Pseudomonadati</taxon>
        <taxon>Pseudomonadota</taxon>
        <taxon>Gammaproteobacteria</taxon>
        <taxon>Lysobacterales</taxon>
        <taxon>Rhodanobacteraceae</taxon>
        <taxon>Pseudolysobacter</taxon>
    </lineage>
</organism>
<protein>
    <submittedName>
        <fullName evidence="2">Alpha/beta hydrolase</fullName>
    </submittedName>
</protein>
<feature type="domain" description="AB hydrolase-1" evidence="1">
    <location>
        <begin position="75"/>
        <end position="178"/>
    </location>
</feature>
<evidence type="ECO:0000313" key="3">
    <source>
        <dbReference type="Proteomes" id="UP000291562"/>
    </source>
</evidence>
<gene>
    <name evidence="2" type="ORF">ELE36_02245</name>
</gene>
<dbReference type="InterPro" id="IPR000073">
    <property type="entry name" value="AB_hydrolase_1"/>
</dbReference>
<dbReference type="KEGG" id="xbc:ELE36_02245"/>
<accession>A0A411HFM7</accession>
<dbReference type="Gene3D" id="3.40.50.1820">
    <property type="entry name" value="alpha/beta hydrolase"/>
    <property type="match status" value="1"/>
</dbReference>
<evidence type="ECO:0000313" key="2">
    <source>
        <dbReference type="EMBL" id="QBB69288.1"/>
    </source>
</evidence>
<dbReference type="Pfam" id="PF00561">
    <property type="entry name" value="Abhydrolase_1"/>
    <property type="match status" value="1"/>
</dbReference>
<sequence>MKLRAVVLPLFLLYPLYAGVMYAKQLAILFPAASDHHHAFAGPLPANAELVEIPASFGKVRAIFLVPPVGTAAAPAIVFAHGNFERVQDSYPIFKNLVDSGIAVLQLEFPGYDGADGKPGYASINEAENLAYDWLAKQAQVDPQRIISMGYSIGGGPACELARNRHTRGLILLSTYSSIVDIAHHYLLPAFVVRVPWDNTTCERDYAGPVLIEHGRHDEVIPYELGMRNVAAAGDRGEFVPLDCGHADCHFDRTIFAERLPAWMRKHGLLDAKNPNSDDSGPTNSGF</sequence>
<evidence type="ECO:0000259" key="1">
    <source>
        <dbReference type="Pfam" id="PF00561"/>
    </source>
</evidence>
<dbReference type="RefSeq" id="WP_129831544.1">
    <property type="nucleotide sequence ID" value="NZ_CP035704.1"/>
</dbReference>
<dbReference type="InterPro" id="IPR029058">
    <property type="entry name" value="AB_hydrolase_fold"/>
</dbReference>
<keyword evidence="2" id="KW-0378">Hydrolase</keyword>
<dbReference type="Proteomes" id="UP000291562">
    <property type="component" value="Chromosome"/>
</dbReference>
<dbReference type="EMBL" id="CP035704">
    <property type="protein sequence ID" value="QBB69288.1"/>
    <property type="molecule type" value="Genomic_DNA"/>
</dbReference>
<reference evidence="2 3" key="1">
    <citation type="submission" date="2019-01" db="EMBL/GenBank/DDBJ databases">
        <title>Pseudolysobacter antarctica gen. nov., sp. nov., isolated from Fildes Peninsula, Antarctica.</title>
        <authorList>
            <person name="Wei Z."/>
            <person name="Peng F."/>
        </authorList>
    </citation>
    <scope>NUCLEOTIDE SEQUENCE [LARGE SCALE GENOMIC DNA]</scope>
    <source>
        <strain evidence="2 3">AQ6-296</strain>
    </source>
</reference>